<dbReference type="AlphaFoldDB" id="A0A0F9G614"/>
<protein>
    <submittedName>
        <fullName evidence="1">Uncharacterized protein</fullName>
    </submittedName>
</protein>
<evidence type="ECO:0000313" key="1">
    <source>
        <dbReference type="EMBL" id="KKL64965.1"/>
    </source>
</evidence>
<gene>
    <name evidence="1" type="ORF">LCGC14_2159700</name>
</gene>
<reference evidence="1" key="1">
    <citation type="journal article" date="2015" name="Nature">
        <title>Complex archaea that bridge the gap between prokaryotes and eukaryotes.</title>
        <authorList>
            <person name="Spang A."/>
            <person name="Saw J.H."/>
            <person name="Jorgensen S.L."/>
            <person name="Zaremba-Niedzwiedzka K."/>
            <person name="Martijn J."/>
            <person name="Lind A.E."/>
            <person name="van Eijk R."/>
            <person name="Schleper C."/>
            <person name="Guy L."/>
            <person name="Ettema T.J."/>
        </authorList>
    </citation>
    <scope>NUCLEOTIDE SEQUENCE</scope>
</reference>
<name>A0A0F9G614_9ZZZZ</name>
<sequence>MRKLKRKKQPERTPEEWRQKRLEVVEDLWLEQSVTIDQLIKRQLQVDSDFIDSELRAYWRIILEERIRDLKRKRVLTKTRIQEIENEREAI</sequence>
<dbReference type="EMBL" id="LAZR01027682">
    <property type="protein sequence ID" value="KKL64965.1"/>
    <property type="molecule type" value="Genomic_DNA"/>
</dbReference>
<accession>A0A0F9G614</accession>
<organism evidence="1">
    <name type="scientific">marine sediment metagenome</name>
    <dbReference type="NCBI Taxonomy" id="412755"/>
    <lineage>
        <taxon>unclassified sequences</taxon>
        <taxon>metagenomes</taxon>
        <taxon>ecological metagenomes</taxon>
    </lineage>
</organism>
<proteinExistence type="predicted"/>
<comment type="caution">
    <text evidence="1">The sequence shown here is derived from an EMBL/GenBank/DDBJ whole genome shotgun (WGS) entry which is preliminary data.</text>
</comment>